<sequence>MYDDELADSFGDEVEAELVNMCGDYKQPIVKQNVGHPELDLANATRDADDVLKNAMKMVGSFVEEILEDVQKIEQGIALMSTQDSTN</sequence>
<dbReference type="AlphaFoldDB" id="A0ABD1GM55"/>
<evidence type="ECO:0000313" key="2">
    <source>
        <dbReference type="Proteomes" id="UP001567538"/>
    </source>
</evidence>
<gene>
    <name evidence="1" type="ORF">AAHA92_21595</name>
</gene>
<dbReference type="Proteomes" id="UP001567538">
    <property type="component" value="Unassembled WGS sequence"/>
</dbReference>
<name>A0ABD1GM55_SALDI</name>
<organism evidence="1 2">
    <name type="scientific">Salvia divinorum</name>
    <name type="common">Maria pastora</name>
    <name type="synonym">Diviner's sage</name>
    <dbReference type="NCBI Taxonomy" id="28513"/>
    <lineage>
        <taxon>Eukaryota</taxon>
        <taxon>Viridiplantae</taxon>
        <taxon>Streptophyta</taxon>
        <taxon>Embryophyta</taxon>
        <taxon>Tracheophyta</taxon>
        <taxon>Spermatophyta</taxon>
        <taxon>Magnoliopsida</taxon>
        <taxon>eudicotyledons</taxon>
        <taxon>Gunneridae</taxon>
        <taxon>Pentapetalae</taxon>
        <taxon>asterids</taxon>
        <taxon>lamiids</taxon>
        <taxon>Lamiales</taxon>
        <taxon>Lamiaceae</taxon>
        <taxon>Nepetoideae</taxon>
        <taxon>Mentheae</taxon>
        <taxon>Salviinae</taxon>
        <taxon>Salvia</taxon>
        <taxon>Salvia subgen. Calosphace</taxon>
    </lineage>
</organism>
<accession>A0ABD1GM55</accession>
<reference evidence="1 2" key="1">
    <citation type="submission" date="2024-06" db="EMBL/GenBank/DDBJ databases">
        <title>A chromosome level genome sequence of Diviner's sage (Salvia divinorum).</title>
        <authorList>
            <person name="Ford S.A."/>
            <person name="Ro D.-K."/>
            <person name="Ness R.W."/>
            <person name="Phillips M.A."/>
        </authorList>
    </citation>
    <scope>NUCLEOTIDE SEQUENCE [LARGE SCALE GENOMIC DNA]</scope>
    <source>
        <strain evidence="1">SAF-2024a</strain>
        <tissue evidence="1">Leaf</tissue>
    </source>
</reference>
<dbReference type="EMBL" id="JBEAFC010000008">
    <property type="protein sequence ID" value="KAL1544790.1"/>
    <property type="molecule type" value="Genomic_DNA"/>
</dbReference>
<evidence type="ECO:0000313" key="1">
    <source>
        <dbReference type="EMBL" id="KAL1544790.1"/>
    </source>
</evidence>
<protein>
    <submittedName>
        <fullName evidence="1">Zinc finger BED domain-containing protein RICESLEEPER 2-like</fullName>
    </submittedName>
</protein>
<keyword evidence="2" id="KW-1185">Reference proteome</keyword>
<proteinExistence type="predicted"/>
<comment type="caution">
    <text evidence="1">The sequence shown here is derived from an EMBL/GenBank/DDBJ whole genome shotgun (WGS) entry which is preliminary data.</text>
</comment>